<proteinExistence type="predicted"/>
<name>A0A397HUH2_9GLOM</name>
<evidence type="ECO:0000313" key="1">
    <source>
        <dbReference type="EMBL" id="RHZ64240.1"/>
    </source>
</evidence>
<dbReference type="EMBL" id="PQFF01000298">
    <property type="protein sequence ID" value="RHZ64240.1"/>
    <property type="molecule type" value="Genomic_DNA"/>
</dbReference>
<accession>A0A397HUH2</accession>
<dbReference type="Proteomes" id="UP000266861">
    <property type="component" value="Unassembled WGS sequence"/>
</dbReference>
<dbReference type="AlphaFoldDB" id="A0A397HUH2"/>
<gene>
    <name evidence="1" type="ORF">Glove_326g120</name>
</gene>
<protein>
    <submittedName>
        <fullName evidence="1">Uncharacterized protein</fullName>
    </submittedName>
</protein>
<reference evidence="1 2" key="1">
    <citation type="submission" date="2018-08" db="EMBL/GenBank/DDBJ databases">
        <title>Genome and evolution of the arbuscular mycorrhizal fungus Diversispora epigaea (formerly Glomus versiforme) and its bacterial endosymbionts.</title>
        <authorList>
            <person name="Sun X."/>
            <person name="Fei Z."/>
            <person name="Harrison M."/>
        </authorList>
    </citation>
    <scope>NUCLEOTIDE SEQUENCE [LARGE SCALE GENOMIC DNA]</scope>
    <source>
        <strain evidence="1 2">IT104</strain>
    </source>
</reference>
<sequence length="187" mass="21302">MSNNIRCEDEEQNTSSYSSSYSYAHSVPLMGAATIAFGPIGGIPLTDPSNKQKRTKRDWSSSAPVWRTAARGLSLEAHCYNSSCQAYNGGYVLVKWGYRDFDFFRNDRDVNCPMCGRHVQTENFGFYNTYYKVVGSKKDTPNGYFQEVDSGWEYAPTQHYTTFLDSPDDLVYWGQLQIKVSSYKPSY</sequence>
<keyword evidence="2" id="KW-1185">Reference proteome</keyword>
<dbReference type="OrthoDB" id="428577at2759"/>
<evidence type="ECO:0000313" key="2">
    <source>
        <dbReference type="Proteomes" id="UP000266861"/>
    </source>
</evidence>
<comment type="caution">
    <text evidence="1">The sequence shown here is derived from an EMBL/GenBank/DDBJ whole genome shotgun (WGS) entry which is preliminary data.</text>
</comment>
<organism evidence="1 2">
    <name type="scientific">Diversispora epigaea</name>
    <dbReference type="NCBI Taxonomy" id="1348612"/>
    <lineage>
        <taxon>Eukaryota</taxon>
        <taxon>Fungi</taxon>
        <taxon>Fungi incertae sedis</taxon>
        <taxon>Mucoromycota</taxon>
        <taxon>Glomeromycotina</taxon>
        <taxon>Glomeromycetes</taxon>
        <taxon>Diversisporales</taxon>
        <taxon>Diversisporaceae</taxon>
        <taxon>Diversispora</taxon>
    </lineage>
</organism>